<name>A0A2T6BP33_9RHOB</name>
<sequence>MPELLGADDDAPTYLVPKMGEFAVSNTAFYTSLYITDINEPPSELTPIEAQIDPFATISEDGENANTPAVGVLLTHEQGWFQEGLALGTLLHSLCLAPGEVTKVAIVDWQRRAAAVDAQATDQSEEVASASDQALSTTEVQRAQAKELQYGRSSGSSVSSQSNVGGSVGFLGMGVSGSTSLAASHAHSASMSTGVRNLSAESSRDVSQRTEQLSQATRSRRSTQVREVQEGETENVTTRVVANYNRMHALTVQYYEVLQVYALRTRVSKAERCLFVPLKVTEFSSDNLPQFREVLVAIATDLGFEDLRALLMEGSNNAEAREAELVAAQSAVEEALKNIETARKALDAHMAHQPQPPVFSGNIVKFSQAMASYANAMPKWAARAKQLQAQIPRAIAAHAKTLSKLAALKERHRVSGERLIEFLNRDKLILNQMMWMRLDAHRVHALLAKHTFRDNPLAGLIDPKPVGVFGNYVAFRWHFDDKEQRDSFSSKYVMDEGTVDTTVVLPSDGVFAEAVLGQSNAAEKIDLTRFWDWGENPIPILPPDIAAIETGSRATEVATKDGGLEPSLAALGQLQSLPGSDLAAILSALQQGSIFRNMSGIEQTAELAKQTSGAASKGASEAAKTALEAQKAYADTMVKLANSEAGKAAVQLAMTATPQGKAATVLGGLMNAGKGSEEPSLDPKPPINTGMTSKLSNLKGRNKGRG</sequence>
<evidence type="ECO:0000256" key="2">
    <source>
        <dbReference type="SAM" id="MobiDB-lite"/>
    </source>
</evidence>
<keyword evidence="4" id="KW-1185">Reference proteome</keyword>
<comment type="caution">
    <text evidence="3">The sequence shown here is derived from an EMBL/GenBank/DDBJ whole genome shotgun (WGS) entry which is preliminary data.</text>
</comment>
<accession>A0A2T6BP33</accession>
<feature type="coiled-coil region" evidence="1">
    <location>
        <begin position="318"/>
        <end position="352"/>
    </location>
</feature>
<protein>
    <submittedName>
        <fullName evidence="3">Uncharacterized protein</fullName>
    </submittedName>
</protein>
<feature type="region of interest" description="Disordered" evidence="2">
    <location>
        <begin position="669"/>
        <end position="706"/>
    </location>
</feature>
<proteinExistence type="predicted"/>
<evidence type="ECO:0000313" key="4">
    <source>
        <dbReference type="Proteomes" id="UP000243978"/>
    </source>
</evidence>
<feature type="region of interest" description="Disordered" evidence="2">
    <location>
        <begin position="120"/>
        <end position="140"/>
    </location>
</feature>
<dbReference type="RefSeq" id="WP_107845905.1">
    <property type="nucleotide sequence ID" value="NZ_QBKS01000001.1"/>
</dbReference>
<dbReference type="Proteomes" id="UP000243978">
    <property type="component" value="Unassembled WGS sequence"/>
</dbReference>
<dbReference type="EMBL" id="QBKS01000001">
    <property type="protein sequence ID" value="PTX57843.1"/>
    <property type="molecule type" value="Genomic_DNA"/>
</dbReference>
<dbReference type="AlphaFoldDB" id="A0A2T6BP33"/>
<evidence type="ECO:0000313" key="3">
    <source>
        <dbReference type="EMBL" id="PTX57843.1"/>
    </source>
</evidence>
<gene>
    <name evidence="3" type="ORF">C8N43_2516</name>
</gene>
<evidence type="ECO:0000256" key="1">
    <source>
        <dbReference type="SAM" id="Coils"/>
    </source>
</evidence>
<organism evidence="3 4">
    <name type="scientific">Litoreibacter ponti</name>
    <dbReference type="NCBI Taxonomy" id="1510457"/>
    <lineage>
        <taxon>Bacteria</taxon>
        <taxon>Pseudomonadati</taxon>
        <taxon>Pseudomonadota</taxon>
        <taxon>Alphaproteobacteria</taxon>
        <taxon>Rhodobacterales</taxon>
        <taxon>Roseobacteraceae</taxon>
        <taxon>Litoreibacter</taxon>
    </lineage>
</organism>
<keyword evidence="1" id="KW-0175">Coiled coil</keyword>
<reference evidence="3 4" key="1">
    <citation type="submission" date="2018-04" db="EMBL/GenBank/DDBJ databases">
        <title>Genomic Encyclopedia of Archaeal and Bacterial Type Strains, Phase II (KMG-II): from individual species to whole genera.</title>
        <authorList>
            <person name="Goeker M."/>
        </authorList>
    </citation>
    <scope>NUCLEOTIDE SEQUENCE [LARGE SCALE GENOMIC DNA]</scope>
    <source>
        <strain evidence="3 4">DSM 100977</strain>
    </source>
</reference>
<dbReference type="OrthoDB" id="4312432at2"/>
<feature type="region of interest" description="Disordered" evidence="2">
    <location>
        <begin position="190"/>
        <end position="234"/>
    </location>
</feature>
<feature type="compositionally biased region" description="Polar residues" evidence="2">
    <location>
        <begin position="130"/>
        <end position="140"/>
    </location>
</feature>